<dbReference type="OrthoDB" id="3250776at2"/>
<evidence type="ECO:0000256" key="1">
    <source>
        <dbReference type="SAM" id="SignalP"/>
    </source>
</evidence>
<reference evidence="3 4" key="1">
    <citation type="submission" date="2018-11" db="EMBL/GenBank/DDBJ databases">
        <authorList>
            <person name="Li F."/>
        </authorList>
    </citation>
    <scope>NUCLEOTIDE SEQUENCE [LARGE SCALE GENOMIC DNA]</scope>
    <source>
        <strain evidence="3 4">Gsoil 097</strain>
    </source>
</reference>
<dbReference type="Proteomes" id="UP000267128">
    <property type="component" value="Unassembled WGS sequence"/>
</dbReference>
<keyword evidence="4" id="KW-1185">Reference proteome</keyword>
<dbReference type="AlphaFoldDB" id="A0A3N0CP02"/>
<accession>A0A3N0CP02</accession>
<dbReference type="PANTHER" id="PTHR10963">
    <property type="entry name" value="GLYCOSYL HYDROLASE-RELATED"/>
    <property type="match status" value="1"/>
</dbReference>
<feature type="signal peptide" evidence="1">
    <location>
        <begin position="1"/>
        <end position="28"/>
    </location>
</feature>
<dbReference type="RefSeq" id="WP_123226291.1">
    <property type="nucleotide sequence ID" value="NZ_RJSE01000003.1"/>
</dbReference>
<dbReference type="EMBL" id="RJSE01000003">
    <property type="protein sequence ID" value="RNL65188.1"/>
    <property type="molecule type" value="Genomic_DNA"/>
</dbReference>
<feature type="domain" description="GH16" evidence="2">
    <location>
        <begin position="65"/>
        <end position="298"/>
    </location>
</feature>
<dbReference type="InterPro" id="IPR013320">
    <property type="entry name" value="ConA-like_dom_sf"/>
</dbReference>
<evidence type="ECO:0000313" key="3">
    <source>
        <dbReference type="EMBL" id="RNL65188.1"/>
    </source>
</evidence>
<evidence type="ECO:0000313" key="4">
    <source>
        <dbReference type="Proteomes" id="UP000267128"/>
    </source>
</evidence>
<comment type="caution">
    <text evidence="3">The sequence shown here is derived from an EMBL/GenBank/DDBJ whole genome shotgun (WGS) entry which is preliminary data.</text>
</comment>
<dbReference type="PROSITE" id="PS51762">
    <property type="entry name" value="GH16_2"/>
    <property type="match status" value="1"/>
</dbReference>
<dbReference type="Gene3D" id="2.60.120.200">
    <property type="match status" value="1"/>
</dbReference>
<feature type="chain" id="PRO_5039399610" evidence="1">
    <location>
        <begin position="29"/>
        <end position="298"/>
    </location>
</feature>
<evidence type="ECO:0000259" key="2">
    <source>
        <dbReference type="PROSITE" id="PS51762"/>
    </source>
</evidence>
<name>A0A3N0CP02_9ACTN</name>
<protein>
    <submittedName>
        <fullName evidence="3">Glycoside hydrolase family 16 protein</fullName>
    </submittedName>
</protein>
<gene>
    <name evidence="3" type="ORF">EFK50_04275</name>
</gene>
<dbReference type="SUPFAM" id="SSF49899">
    <property type="entry name" value="Concanavalin A-like lectins/glucanases"/>
    <property type="match status" value="1"/>
</dbReference>
<dbReference type="CDD" id="cd08023">
    <property type="entry name" value="GH16_laminarinase_like"/>
    <property type="match status" value="1"/>
</dbReference>
<organism evidence="3 4">
    <name type="scientific">Nocardioides marmoriginsengisoli</name>
    <dbReference type="NCBI Taxonomy" id="661483"/>
    <lineage>
        <taxon>Bacteria</taxon>
        <taxon>Bacillati</taxon>
        <taxon>Actinomycetota</taxon>
        <taxon>Actinomycetes</taxon>
        <taxon>Propionibacteriales</taxon>
        <taxon>Nocardioidaceae</taxon>
        <taxon>Nocardioides</taxon>
    </lineage>
</organism>
<dbReference type="GO" id="GO:0004553">
    <property type="term" value="F:hydrolase activity, hydrolyzing O-glycosyl compounds"/>
    <property type="evidence" value="ECO:0007669"/>
    <property type="project" value="InterPro"/>
</dbReference>
<keyword evidence="1" id="KW-0732">Signal</keyword>
<dbReference type="InterPro" id="IPR000757">
    <property type="entry name" value="Beta-glucanase-like"/>
</dbReference>
<dbReference type="PANTHER" id="PTHR10963:SF60">
    <property type="entry name" value="GRAM-NEGATIVE BACTERIA-BINDING PROTEIN 1-RELATED"/>
    <property type="match status" value="1"/>
</dbReference>
<keyword evidence="3" id="KW-0378">Hydrolase</keyword>
<proteinExistence type="predicted"/>
<dbReference type="GO" id="GO:0005975">
    <property type="term" value="P:carbohydrate metabolic process"/>
    <property type="evidence" value="ECO:0007669"/>
    <property type="project" value="InterPro"/>
</dbReference>
<dbReference type="Pfam" id="PF00722">
    <property type="entry name" value="Glyco_hydro_16"/>
    <property type="match status" value="1"/>
</dbReference>
<dbReference type="InterPro" id="IPR050546">
    <property type="entry name" value="Glycosyl_Hydrlase_16"/>
</dbReference>
<sequence>MHARVLKRVRGLAAVVVLGLGTALLATAQLSPAEAKLPAKAVAGPCGTAVVLKADGTPWTCTFGDDFTGSTLDTSKWFIQTTANSAYNSGGACYTDTKQNVTQSMGSLKLVARKVFKAFVCASPTGSYLTNYTAGTVSTFNRFAQAYGRFEVRAKFPSGRLPGLQSAIWMYPQENTQPWPYNGEIDIAEWYSQYPDRVIPFLHYGSSYMDPNATNTNCKVANVSGAWHTYLLEWTPQAIKISYDGKVCLTNTAVAGQYPFNKAYMLVLSQMLGTGSNAVTSRTQLPATTQIDYVRVWQ</sequence>